<feature type="compositionally biased region" description="Low complexity" evidence="1">
    <location>
        <begin position="327"/>
        <end position="336"/>
    </location>
</feature>
<feature type="region of interest" description="Disordered" evidence="1">
    <location>
        <begin position="290"/>
        <end position="341"/>
    </location>
</feature>
<dbReference type="Proteomes" id="UP001278766">
    <property type="component" value="Unassembled WGS sequence"/>
</dbReference>
<evidence type="ECO:0000256" key="1">
    <source>
        <dbReference type="SAM" id="MobiDB-lite"/>
    </source>
</evidence>
<feature type="region of interest" description="Disordered" evidence="1">
    <location>
        <begin position="229"/>
        <end position="275"/>
    </location>
</feature>
<evidence type="ECO:0000313" key="3">
    <source>
        <dbReference type="EMBL" id="KAK3297236.1"/>
    </source>
</evidence>
<dbReference type="SMART" id="SM00721">
    <property type="entry name" value="BAR"/>
    <property type="match status" value="1"/>
</dbReference>
<dbReference type="PROSITE" id="PS51021">
    <property type="entry name" value="BAR"/>
    <property type="match status" value="1"/>
</dbReference>
<gene>
    <name evidence="3" type="ORF">B0H64DRAFT_391669</name>
</gene>
<accession>A0AAE0HIT9</accession>
<dbReference type="Gene3D" id="1.20.1270.60">
    <property type="entry name" value="Arfaptin homology (AH) domain/BAR domain"/>
    <property type="match status" value="1"/>
</dbReference>
<evidence type="ECO:0000259" key="2">
    <source>
        <dbReference type="PROSITE" id="PS51021"/>
    </source>
</evidence>
<reference evidence="3" key="2">
    <citation type="submission" date="2023-06" db="EMBL/GenBank/DDBJ databases">
        <authorList>
            <consortium name="Lawrence Berkeley National Laboratory"/>
            <person name="Haridas S."/>
            <person name="Hensen N."/>
            <person name="Bonometti L."/>
            <person name="Westerberg I."/>
            <person name="Brannstrom I.O."/>
            <person name="Guillou S."/>
            <person name="Cros-Aarteil S."/>
            <person name="Calhoun S."/>
            <person name="Kuo A."/>
            <person name="Mondo S."/>
            <person name="Pangilinan J."/>
            <person name="Riley R."/>
            <person name="Labutti K."/>
            <person name="Andreopoulos B."/>
            <person name="Lipzen A."/>
            <person name="Chen C."/>
            <person name="Yanf M."/>
            <person name="Daum C."/>
            <person name="Ng V."/>
            <person name="Clum A."/>
            <person name="Steindorff A."/>
            <person name="Ohm R."/>
            <person name="Martin F."/>
            <person name="Silar P."/>
            <person name="Natvig D."/>
            <person name="Lalanne C."/>
            <person name="Gautier V."/>
            <person name="Ament-Velasquez S.L."/>
            <person name="Kruys A."/>
            <person name="Hutchinson M.I."/>
            <person name="Powell A.J."/>
            <person name="Barry K."/>
            <person name="Miller A.N."/>
            <person name="Grigoriev I.V."/>
            <person name="Debuchy R."/>
            <person name="Gladieux P."/>
            <person name="Thoren M.H."/>
            <person name="Johannesson H."/>
        </authorList>
    </citation>
    <scope>NUCLEOTIDE SEQUENCE</scope>
    <source>
        <strain evidence="3">CBS 168.71</strain>
    </source>
</reference>
<reference evidence="3" key="1">
    <citation type="journal article" date="2023" name="Mol. Phylogenet. Evol.">
        <title>Genome-scale phylogeny and comparative genomics of the fungal order Sordariales.</title>
        <authorList>
            <person name="Hensen N."/>
            <person name="Bonometti L."/>
            <person name="Westerberg I."/>
            <person name="Brannstrom I.O."/>
            <person name="Guillou S."/>
            <person name="Cros-Aarteil S."/>
            <person name="Calhoun S."/>
            <person name="Haridas S."/>
            <person name="Kuo A."/>
            <person name="Mondo S."/>
            <person name="Pangilinan J."/>
            <person name="Riley R."/>
            <person name="LaButti K."/>
            <person name="Andreopoulos B."/>
            <person name="Lipzen A."/>
            <person name="Chen C."/>
            <person name="Yan M."/>
            <person name="Daum C."/>
            <person name="Ng V."/>
            <person name="Clum A."/>
            <person name="Steindorff A."/>
            <person name="Ohm R.A."/>
            <person name="Martin F."/>
            <person name="Silar P."/>
            <person name="Natvig D.O."/>
            <person name="Lalanne C."/>
            <person name="Gautier V."/>
            <person name="Ament-Velasquez S.L."/>
            <person name="Kruys A."/>
            <person name="Hutchinson M.I."/>
            <person name="Powell A.J."/>
            <person name="Barry K."/>
            <person name="Miller A.N."/>
            <person name="Grigoriev I.V."/>
            <person name="Debuchy R."/>
            <person name="Gladieux P."/>
            <person name="Hiltunen Thoren M."/>
            <person name="Johannesson H."/>
        </authorList>
    </citation>
    <scope>NUCLEOTIDE SEQUENCE</scope>
    <source>
        <strain evidence="3">CBS 168.71</strain>
    </source>
</reference>
<dbReference type="SUPFAM" id="SSF103657">
    <property type="entry name" value="BAR/IMD domain-like"/>
    <property type="match status" value="1"/>
</dbReference>
<protein>
    <recommendedName>
        <fullName evidence="2">BAR domain-containing protein</fullName>
    </recommendedName>
</protein>
<dbReference type="RefSeq" id="XP_062660750.1">
    <property type="nucleotide sequence ID" value="XM_062803491.1"/>
</dbReference>
<dbReference type="AlphaFoldDB" id="A0AAE0HIT9"/>
<comment type="caution">
    <text evidence="3">The sequence shown here is derived from an EMBL/GenBank/DDBJ whole genome shotgun (WGS) entry which is preliminary data.</text>
</comment>
<feature type="domain" description="BAR" evidence="2">
    <location>
        <begin position="15"/>
        <end position="238"/>
    </location>
</feature>
<dbReference type="InterPro" id="IPR027267">
    <property type="entry name" value="AH/BAR_dom_sf"/>
</dbReference>
<feature type="compositionally biased region" description="Pro residues" evidence="1">
    <location>
        <begin position="421"/>
        <end position="438"/>
    </location>
</feature>
<organism evidence="3 4">
    <name type="scientific">Chaetomium fimeti</name>
    <dbReference type="NCBI Taxonomy" id="1854472"/>
    <lineage>
        <taxon>Eukaryota</taxon>
        <taxon>Fungi</taxon>
        <taxon>Dikarya</taxon>
        <taxon>Ascomycota</taxon>
        <taxon>Pezizomycotina</taxon>
        <taxon>Sordariomycetes</taxon>
        <taxon>Sordariomycetidae</taxon>
        <taxon>Sordariales</taxon>
        <taxon>Chaetomiaceae</taxon>
        <taxon>Chaetomium</taxon>
    </lineage>
</organism>
<dbReference type="GO" id="GO:0005737">
    <property type="term" value="C:cytoplasm"/>
    <property type="evidence" value="ECO:0007669"/>
    <property type="project" value="InterPro"/>
</dbReference>
<sequence length="445" mass="49480">MNITKKFDRAFQWAGEKMGGEAKTTMSDDFKMLETEMALRFEGMERLQRSMNQYVKWMGRHLEPSEDREKALPVGYLGRTMVGHGEEFHPDSEFGNCLVTMGRANESVSAIQETFVGQATASWLESLERSLAMMREYQTARKKLETRRLNYDTSMGRVHKAKRDDFRLEEELRGAKAKYEESSEDVLRRMQDIQDMEADNTRDLTHFLDAELEYHERAAEELRRVRQNWPSNASPSYSPVERRPVVRSRASTHSYTDRLSRTNTFEAESSGAPPVRMPVRPANSRMQSFTQQADGPVRPTIGKPSHTSAGFQGGATLTRERGASVSTPTTTHNITTNVGALRGQLRPVSRIVTAPIPNGAGRDNDVFADRDDDSGASDTGSPGWGNRSTSSTTSVGSLSRTPSNNANANGNFNGLGGLKKAPPPPPPSRAKKPPPPVPARREVAY</sequence>
<keyword evidence="4" id="KW-1185">Reference proteome</keyword>
<dbReference type="CDD" id="cd07593">
    <property type="entry name" value="BAR_MUG137_fungi"/>
    <property type="match status" value="1"/>
</dbReference>
<dbReference type="Pfam" id="PF03114">
    <property type="entry name" value="BAR"/>
    <property type="match status" value="1"/>
</dbReference>
<evidence type="ECO:0000313" key="4">
    <source>
        <dbReference type="Proteomes" id="UP001278766"/>
    </source>
</evidence>
<dbReference type="InterPro" id="IPR004148">
    <property type="entry name" value="BAR_dom"/>
</dbReference>
<name>A0AAE0HIT9_9PEZI</name>
<proteinExistence type="predicted"/>
<dbReference type="GeneID" id="87840439"/>
<dbReference type="EMBL" id="JAUEPN010000003">
    <property type="protein sequence ID" value="KAK3297236.1"/>
    <property type="molecule type" value="Genomic_DNA"/>
</dbReference>
<feature type="compositionally biased region" description="Low complexity" evidence="1">
    <location>
        <begin position="388"/>
        <end position="412"/>
    </location>
</feature>
<feature type="region of interest" description="Disordered" evidence="1">
    <location>
        <begin position="353"/>
        <end position="445"/>
    </location>
</feature>